<dbReference type="Proteomes" id="UP000203663">
    <property type="component" value="Segment"/>
</dbReference>
<organism evidence="1 2">
    <name type="scientific">Tsukamurella phage TIN3</name>
    <dbReference type="NCBI Taxonomy" id="1636546"/>
    <lineage>
        <taxon>Viruses</taxon>
        <taxon>Duplodnaviria</taxon>
        <taxon>Heunggongvirae</taxon>
        <taxon>Uroviricota</taxon>
        <taxon>Caudoviricetes</taxon>
        <taxon>Tinduovirus</taxon>
        <taxon>Tinduovirus TIN3</taxon>
    </lineage>
</organism>
<protein>
    <submittedName>
        <fullName evidence="1">Uncharacterized protein</fullName>
    </submittedName>
</protein>
<reference evidence="1 2" key="1">
    <citation type="journal article" date="2015" name="Appl. Environ. Microbiol.">
        <title>Three of a Kind: Genetically Similar Tsukamurella Phages TIN2, TIN3, and TIN4.</title>
        <authorList>
            <person name="Dyson Z.A."/>
            <person name="Tucci J."/>
            <person name="Seviour R.J."/>
            <person name="Petrovski S."/>
        </authorList>
    </citation>
    <scope>NUCLEOTIDE SEQUENCE [LARGE SCALE GENOMIC DNA]</scope>
</reference>
<sequence>MRLFFEVEVLDANIDLDNYKCEDPDCTDPACEPTTVQDAVEMDLEMYRDGEISLEEMLLNLGGEVLIKLNKIVNNESILDNK</sequence>
<gene>
    <name evidence="1" type="ORF">TIN3_42</name>
</gene>
<evidence type="ECO:0000313" key="2">
    <source>
        <dbReference type="Proteomes" id="UP000203663"/>
    </source>
</evidence>
<evidence type="ECO:0000313" key="1">
    <source>
        <dbReference type="EMBL" id="AKJ71839.1"/>
    </source>
</evidence>
<name>A0A0K0N5P9_9CAUD</name>
<keyword evidence="2" id="KW-1185">Reference proteome</keyword>
<dbReference type="OrthoDB" id="38884at10239"/>
<proteinExistence type="predicted"/>
<dbReference type="EMBL" id="KR011063">
    <property type="protein sequence ID" value="AKJ71839.1"/>
    <property type="molecule type" value="Genomic_DNA"/>
</dbReference>
<dbReference type="KEGG" id="vg:26641129"/>
<dbReference type="RefSeq" id="YP_009214808.1">
    <property type="nucleotide sequence ID" value="NC_028966.1"/>
</dbReference>
<accession>A0A0K0N5P9</accession>
<dbReference type="GeneID" id="26641129"/>